<evidence type="ECO:0000259" key="1">
    <source>
        <dbReference type="SMART" id="SM00128"/>
    </source>
</evidence>
<dbReference type="InterPro" id="IPR036691">
    <property type="entry name" value="Endo/exonu/phosph_ase_sf"/>
</dbReference>
<dbReference type="GO" id="GO:0004439">
    <property type="term" value="F:phosphatidylinositol-4,5-bisphosphate 5-phosphatase activity"/>
    <property type="evidence" value="ECO:0007669"/>
    <property type="project" value="TreeGrafter"/>
</dbReference>
<dbReference type="InterPro" id="IPR046985">
    <property type="entry name" value="IP5"/>
</dbReference>
<comment type="caution">
    <text evidence="2">The sequence shown here is derived from an EMBL/GenBank/DDBJ whole genome shotgun (WGS) entry which is preliminary data.</text>
</comment>
<accession>A0A409WQF5</accession>
<gene>
    <name evidence="2" type="ORF">CVT26_006966</name>
</gene>
<dbReference type="Gene3D" id="3.60.10.10">
    <property type="entry name" value="Endonuclease/exonuclease/phosphatase"/>
    <property type="match status" value="1"/>
</dbReference>
<protein>
    <recommendedName>
        <fullName evidence="1">Inositol polyphosphate-related phosphatase domain-containing protein</fullName>
    </recommendedName>
</protein>
<dbReference type="GO" id="GO:0046856">
    <property type="term" value="P:phosphatidylinositol dephosphorylation"/>
    <property type="evidence" value="ECO:0007669"/>
    <property type="project" value="InterPro"/>
</dbReference>
<sequence length="361" mass="40707">HNSSFFDDVLHSVPQAPDVIVFGFQEVIDLESRRMTAKNVLLGGKKKGSGGTDSESGISEKVTGAYRRWYDRLVLAVKQAMPGGTTYSVVHTENLVGLFTCVFVKSEERARFDDVAVTTIKRGMGGRYGNKGGIVARFVIGDSSICFINAHLAAGQNAVRRRNADIAAILEDKSVFPPAEHPLAYVGGGDGTMILDHEFVFLNGDLNYRIDHRRDAIIAGIHAGDLSALLQHDQLLREIKFNRGCRLRGFSEGPITFKPTYKYDPLSDEYDSSEKHRSPAWCDRVLWRARVASRVRQVNYQRYEVNVSDHRPVSAAFEVRVRMFDKARREREKAVLQREWVEEEQRLLNAVAKFYVDQALI</sequence>
<dbReference type="STRING" id="231916.A0A409WQF5"/>
<evidence type="ECO:0000313" key="3">
    <source>
        <dbReference type="Proteomes" id="UP000284706"/>
    </source>
</evidence>
<feature type="domain" description="Inositol polyphosphate-related phosphatase" evidence="1">
    <location>
        <begin position="2"/>
        <end position="325"/>
    </location>
</feature>
<reference evidence="2 3" key="1">
    <citation type="journal article" date="2018" name="Evol. Lett.">
        <title>Horizontal gene cluster transfer increased hallucinogenic mushroom diversity.</title>
        <authorList>
            <person name="Reynolds H.T."/>
            <person name="Vijayakumar V."/>
            <person name="Gluck-Thaler E."/>
            <person name="Korotkin H.B."/>
            <person name="Matheny P.B."/>
            <person name="Slot J.C."/>
        </authorList>
    </citation>
    <scope>NUCLEOTIDE SEQUENCE [LARGE SCALE GENOMIC DNA]</scope>
    <source>
        <strain evidence="2 3">SRW20</strain>
    </source>
</reference>
<dbReference type="Pfam" id="PF22669">
    <property type="entry name" value="Exo_endo_phos2"/>
    <property type="match status" value="1"/>
</dbReference>
<dbReference type="PANTHER" id="PTHR11200:SF240">
    <property type="entry name" value="INOSITOL POLYPHOSPHATE 5-PHOSPHATASE C9G1.10C-RELATED"/>
    <property type="match status" value="1"/>
</dbReference>
<dbReference type="SUPFAM" id="SSF56219">
    <property type="entry name" value="DNase I-like"/>
    <property type="match status" value="1"/>
</dbReference>
<dbReference type="AlphaFoldDB" id="A0A409WQF5"/>
<dbReference type="PANTHER" id="PTHR11200">
    <property type="entry name" value="INOSITOL 5-PHOSPHATASE"/>
    <property type="match status" value="1"/>
</dbReference>
<evidence type="ECO:0000313" key="2">
    <source>
        <dbReference type="EMBL" id="PPQ80755.1"/>
    </source>
</evidence>
<dbReference type="OrthoDB" id="2248459at2759"/>
<dbReference type="Proteomes" id="UP000284706">
    <property type="component" value="Unassembled WGS sequence"/>
</dbReference>
<feature type="non-terminal residue" evidence="2">
    <location>
        <position position="1"/>
    </location>
</feature>
<dbReference type="InterPro" id="IPR000300">
    <property type="entry name" value="IPPc"/>
</dbReference>
<dbReference type="InParanoid" id="A0A409WQF5"/>
<organism evidence="2 3">
    <name type="scientific">Gymnopilus dilepis</name>
    <dbReference type="NCBI Taxonomy" id="231916"/>
    <lineage>
        <taxon>Eukaryota</taxon>
        <taxon>Fungi</taxon>
        <taxon>Dikarya</taxon>
        <taxon>Basidiomycota</taxon>
        <taxon>Agaricomycotina</taxon>
        <taxon>Agaricomycetes</taxon>
        <taxon>Agaricomycetidae</taxon>
        <taxon>Agaricales</taxon>
        <taxon>Agaricineae</taxon>
        <taxon>Hymenogastraceae</taxon>
        <taxon>Gymnopilus</taxon>
    </lineage>
</organism>
<name>A0A409WQF5_9AGAR</name>
<dbReference type="EMBL" id="NHYE01004929">
    <property type="protein sequence ID" value="PPQ80755.1"/>
    <property type="molecule type" value="Genomic_DNA"/>
</dbReference>
<keyword evidence="3" id="KW-1185">Reference proteome</keyword>
<proteinExistence type="predicted"/>
<dbReference type="SMART" id="SM00128">
    <property type="entry name" value="IPPc"/>
    <property type="match status" value="1"/>
</dbReference>